<evidence type="ECO:0000313" key="1">
    <source>
        <dbReference type="EMBL" id="MBE9030217.1"/>
    </source>
</evidence>
<reference evidence="1" key="1">
    <citation type="submission" date="2020-10" db="EMBL/GenBank/DDBJ databases">
        <authorList>
            <person name="Castelo-Branco R."/>
            <person name="Eusebio N."/>
            <person name="Adriana R."/>
            <person name="Vieira A."/>
            <person name="Brugerolle De Fraissinette N."/>
            <person name="Rezende De Castro R."/>
            <person name="Schneider M.P."/>
            <person name="Vasconcelos V."/>
            <person name="Leao P.N."/>
        </authorList>
    </citation>
    <scope>NUCLEOTIDE SEQUENCE</scope>
    <source>
        <strain evidence="1">LEGE 11480</strain>
    </source>
</reference>
<evidence type="ECO:0000313" key="2">
    <source>
        <dbReference type="Proteomes" id="UP000625316"/>
    </source>
</evidence>
<dbReference type="AlphaFoldDB" id="A0A928VPL7"/>
<dbReference type="Proteomes" id="UP000625316">
    <property type="component" value="Unassembled WGS sequence"/>
</dbReference>
<accession>A0A928VPL7</accession>
<dbReference type="PROSITE" id="PS51257">
    <property type="entry name" value="PROKAR_LIPOPROTEIN"/>
    <property type="match status" value="1"/>
</dbReference>
<evidence type="ECO:0008006" key="3">
    <source>
        <dbReference type="Google" id="ProtNLM"/>
    </source>
</evidence>
<comment type="caution">
    <text evidence="1">The sequence shown here is derived from an EMBL/GenBank/DDBJ whole genome shotgun (WGS) entry which is preliminary data.</text>
</comment>
<organism evidence="1 2">
    <name type="scientific">Romeriopsis navalis LEGE 11480</name>
    <dbReference type="NCBI Taxonomy" id="2777977"/>
    <lineage>
        <taxon>Bacteria</taxon>
        <taxon>Bacillati</taxon>
        <taxon>Cyanobacteriota</taxon>
        <taxon>Cyanophyceae</taxon>
        <taxon>Leptolyngbyales</taxon>
        <taxon>Leptolyngbyaceae</taxon>
        <taxon>Romeriopsis</taxon>
        <taxon>Romeriopsis navalis</taxon>
    </lineage>
</organism>
<dbReference type="RefSeq" id="WP_264325044.1">
    <property type="nucleotide sequence ID" value="NZ_JADEXQ010000031.1"/>
</dbReference>
<sequence>MSLSRRTCAIAATAFSLTILTTGCNSKVAQCNKLIKVANAATTELKTISKSGGSKGDRIKQMEQFSTALDKHSKAVQNVELEDEQLQGFQKRLSDLYISTSKASNGMIAAAKAKNIKGLKASLKTLSSGAKTETDVVSSINSYCQAK</sequence>
<protein>
    <recommendedName>
        <fullName evidence="3">Lipoprotein</fullName>
    </recommendedName>
</protein>
<dbReference type="EMBL" id="JADEXQ010000031">
    <property type="protein sequence ID" value="MBE9030217.1"/>
    <property type="molecule type" value="Genomic_DNA"/>
</dbReference>
<proteinExistence type="predicted"/>
<gene>
    <name evidence="1" type="ORF">IQ266_10795</name>
</gene>
<keyword evidence="2" id="KW-1185">Reference proteome</keyword>
<name>A0A928VPL7_9CYAN</name>